<name>A0A645GM13_9ZZZZ</name>
<evidence type="ECO:0000313" key="1">
    <source>
        <dbReference type="EMBL" id="MPN27927.1"/>
    </source>
</evidence>
<gene>
    <name evidence="1" type="ORF">SDC9_175361</name>
</gene>
<proteinExistence type="predicted"/>
<dbReference type="AlphaFoldDB" id="A0A645GM13"/>
<accession>A0A645GM13</accession>
<comment type="caution">
    <text evidence="1">The sequence shown here is derived from an EMBL/GenBank/DDBJ whole genome shotgun (WGS) entry which is preliminary data.</text>
</comment>
<organism evidence="1">
    <name type="scientific">bioreactor metagenome</name>
    <dbReference type="NCBI Taxonomy" id="1076179"/>
    <lineage>
        <taxon>unclassified sequences</taxon>
        <taxon>metagenomes</taxon>
        <taxon>ecological metagenomes</taxon>
    </lineage>
</organism>
<reference evidence="1" key="1">
    <citation type="submission" date="2019-08" db="EMBL/GenBank/DDBJ databases">
        <authorList>
            <person name="Kucharzyk K."/>
            <person name="Murdoch R.W."/>
            <person name="Higgins S."/>
            <person name="Loffler F."/>
        </authorList>
    </citation>
    <scope>NUCLEOTIDE SEQUENCE</scope>
</reference>
<dbReference type="EMBL" id="VSSQ01077978">
    <property type="protein sequence ID" value="MPN27927.1"/>
    <property type="molecule type" value="Genomic_DNA"/>
</dbReference>
<protein>
    <submittedName>
        <fullName evidence="1">Uncharacterized protein</fullName>
    </submittedName>
</protein>
<sequence length="63" mass="6870">MKRDTTKKLWLFAAACFILLGIVDKNIAFIALGASYVSIGFSMNSKKSADAAKKTSKKGTFHK</sequence>